<proteinExistence type="predicted"/>
<accession>A0A644X3G2</accession>
<dbReference type="SUPFAM" id="SSF102645">
    <property type="entry name" value="CoaB-like"/>
    <property type="match status" value="1"/>
</dbReference>
<feature type="domain" description="DNA/pantothenate metabolism flavoprotein C-terminal" evidence="1">
    <location>
        <begin position="3"/>
        <end position="113"/>
    </location>
</feature>
<dbReference type="Gene3D" id="3.40.50.10300">
    <property type="entry name" value="CoaB-like"/>
    <property type="match status" value="1"/>
</dbReference>
<gene>
    <name evidence="2" type="ORF">SDC9_56763</name>
</gene>
<dbReference type="GO" id="GO:0003824">
    <property type="term" value="F:catalytic activity"/>
    <property type="evidence" value="ECO:0007669"/>
    <property type="project" value="UniProtKB-ARBA"/>
</dbReference>
<dbReference type="InterPro" id="IPR035929">
    <property type="entry name" value="CoaB-like_sf"/>
</dbReference>
<dbReference type="GO" id="GO:0015937">
    <property type="term" value="P:coenzyme A biosynthetic process"/>
    <property type="evidence" value="ECO:0007669"/>
    <property type="project" value="UniProtKB-ARBA"/>
</dbReference>
<comment type="caution">
    <text evidence="2">The sequence shown here is derived from an EMBL/GenBank/DDBJ whole genome shotgun (WGS) entry which is preliminary data.</text>
</comment>
<evidence type="ECO:0000313" key="2">
    <source>
        <dbReference type="EMBL" id="MPM10431.1"/>
    </source>
</evidence>
<dbReference type="AlphaFoldDB" id="A0A644X3G2"/>
<dbReference type="EMBL" id="VSSQ01001691">
    <property type="protein sequence ID" value="MPM10431.1"/>
    <property type="molecule type" value="Genomic_DNA"/>
</dbReference>
<sequence>MTTHIIITAGGTSEPIDAVRRISNTSTGSLCACIYDALADNIGARAESGEKIPPFQVHYVVSASAVRPQPRENLPVSFYPVTSVASVETALEDIMAKHRISYFIHGMAVSDFTKGYLIGRDTLADELAAAAFGAICCGHADRESIRAAISRVLEHPERSMDSKTKVSSQSELMLSLVRTQKIIGKIKRWDPSVFLVGFKLLKNVTEEELVSVASELAAKNRCDLVLANDAARISKDRHFGLLVKGGRVVGRYATKREIACGIAGQITTSALQGKEGKTI</sequence>
<organism evidence="2">
    <name type="scientific">bioreactor metagenome</name>
    <dbReference type="NCBI Taxonomy" id="1076179"/>
    <lineage>
        <taxon>unclassified sequences</taxon>
        <taxon>metagenomes</taxon>
        <taxon>ecological metagenomes</taxon>
    </lineage>
</organism>
<name>A0A644X3G2_9ZZZZ</name>
<reference evidence="2" key="1">
    <citation type="submission" date="2019-08" db="EMBL/GenBank/DDBJ databases">
        <authorList>
            <person name="Kucharzyk K."/>
            <person name="Murdoch R.W."/>
            <person name="Higgins S."/>
            <person name="Loffler F."/>
        </authorList>
    </citation>
    <scope>NUCLEOTIDE SEQUENCE</scope>
</reference>
<dbReference type="InterPro" id="IPR007085">
    <property type="entry name" value="DNA/pantothenate-metab_flavo_C"/>
</dbReference>
<dbReference type="Pfam" id="PF04127">
    <property type="entry name" value="DFP"/>
    <property type="match status" value="2"/>
</dbReference>
<feature type="domain" description="DNA/pantothenate metabolism flavoprotein C-terminal" evidence="1">
    <location>
        <begin position="156"/>
        <end position="266"/>
    </location>
</feature>
<evidence type="ECO:0000259" key="1">
    <source>
        <dbReference type="Pfam" id="PF04127"/>
    </source>
</evidence>
<protein>
    <recommendedName>
        <fullName evidence="1">DNA/pantothenate metabolism flavoprotein C-terminal domain-containing protein</fullName>
    </recommendedName>
</protein>